<sequence>MKPNQTLNIPRWLAKFILNETKSQPNNQQIFLAILEPMSPHEWCRIWIPVIHPDVEAPYPGERSPTGYMKASIMTLCKLTGYSESTVEGWFYGKSYHHTLGILLRCLHILFQFQRAIKISDNTL</sequence>
<dbReference type="Proteomes" id="UP000620559">
    <property type="component" value="Unassembled WGS sequence"/>
</dbReference>
<dbReference type="EMBL" id="JADEWL010000026">
    <property type="protein sequence ID" value="MBE9213141.1"/>
    <property type="molecule type" value="Genomic_DNA"/>
</dbReference>
<name>A0A8J7EZM4_9CYAN</name>
<gene>
    <name evidence="1" type="ORF">IQ247_10730</name>
</gene>
<organism evidence="1 2">
    <name type="scientific">Plectonema cf. radiosum LEGE 06105</name>
    <dbReference type="NCBI Taxonomy" id="945769"/>
    <lineage>
        <taxon>Bacteria</taxon>
        <taxon>Bacillati</taxon>
        <taxon>Cyanobacteriota</taxon>
        <taxon>Cyanophyceae</taxon>
        <taxon>Oscillatoriophycideae</taxon>
        <taxon>Oscillatoriales</taxon>
        <taxon>Microcoleaceae</taxon>
        <taxon>Plectonema</taxon>
    </lineage>
</organism>
<proteinExistence type="predicted"/>
<dbReference type="RefSeq" id="WP_193919752.1">
    <property type="nucleotide sequence ID" value="NZ_JADEWL010000026.1"/>
</dbReference>
<evidence type="ECO:0000313" key="2">
    <source>
        <dbReference type="Proteomes" id="UP000620559"/>
    </source>
</evidence>
<evidence type="ECO:0000313" key="1">
    <source>
        <dbReference type="EMBL" id="MBE9213141.1"/>
    </source>
</evidence>
<comment type="caution">
    <text evidence="1">The sequence shown here is derived from an EMBL/GenBank/DDBJ whole genome shotgun (WGS) entry which is preliminary data.</text>
</comment>
<protein>
    <submittedName>
        <fullName evidence="1">Uncharacterized protein</fullName>
    </submittedName>
</protein>
<keyword evidence="2" id="KW-1185">Reference proteome</keyword>
<dbReference type="AlphaFoldDB" id="A0A8J7EZM4"/>
<accession>A0A8J7EZM4</accession>
<reference evidence="1" key="1">
    <citation type="submission" date="2020-10" db="EMBL/GenBank/DDBJ databases">
        <authorList>
            <person name="Castelo-Branco R."/>
            <person name="Eusebio N."/>
            <person name="Adriana R."/>
            <person name="Vieira A."/>
            <person name="Brugerolle De Fraissinette N."/>
            <person name="Rezende De Castro R."/>
            <person name="Schneider M.P."/>
            <person name="Vasconcelos V."/>
            <person name="Leao P.N."/>
        </authorList>
    </citation>
    <scope>NUCLEOTIDE SEQUENCE</scope>
    <source>
        <strain evidence="1">LEGE 06105</strain>
    </source>
</reference>